<keyword evidence="1" id="KW-0812">Transmembrane</keyword>
<proteinExistence type="predicted"/>
<sequence>MAGSNSPWRALSVVSLIGIDLAACTIIGYWLGRQADQWLGTEPLGLIIGVFAGLGAGILSIIPVVKKYL</sequence>
<keyword evidence="3" id="KW-1185">Reference proteome</keyword>
<feature type="transmembrane region" description="Helical" evidence="1">
    <location>
        <begin position="12"/>
        <end position="32"/>
    </location>
</feature>
<name>A0ABU0CSL4_9BACI</name>
<gene>
    <name evidence="2" type="ORF">J2S00_002199</name>
</gene>
<keyword evidence="1" id="KW-1133">Transmembrane helix</keyword>
<dbReference type="EMBL" id="JAUSUQ010000007">
    <property type="protein sequence ID" value="MDQ0339412.1"/>
    <property type="molecule type" value="Genomic_DNA"/>
</dbReference>
<accession>A0ABU0CSL4</accession>
<dbReference type="Proteomes" id="UP001232445">
    <property type="component" value="Unassembled WGS sequence"/>
</dbReference>
<evidence type="ECO:0000256" key="1">
    <source>
        <dbReference type="SAM" id="Phobius"/>
    </source>
</evidence>
<protein>
    <submittedName>
        <fullName evidence="2">F0F1-type ATP synthase assembly protein I</fullName>
    </submittedName>
</protein>
<keyword evidence="1" id="KW-0472">Membrane</keyword>
<organism evidence="2 3">
    <name type="scientific">Caldalkalibacillus uzonensis</name>
    <dbReference type="NCBI Taxonomy" id="353224"/>
    <lineage>
        <taxon>Bacteria</taxon>
        <taxon>Bacillati</taxon>
        <taxon>Bacillota</taxon>
        <taxon>Bacilli</taxon>
        <taxon>Bacillales</taxon>
        <taxon>Bacillaceae</taxon>
        <taxon>Caldalkalibacillus</taxon>
    </lineage>
</organism>
<evidence type="ECO:0000313" key="3">
    <source>
        <dbReference type="Proteomes" id="UP001232445"/>
    </source>
</evidence>
<reference evidence="2 3" key="1">
    <citation type="submission" date="2023-07" db="EMBL/GenBank/DDBJ databases">
        <title>Genomic Encyclopedia of Type Strains, Phase IV (KMG-IV): sequencing the most valuable type-strain genomes for metagenomic binning, comparative biology and taxonomic classification.</title>
        <authorList>
            <person name="Goeker M."/>
        </authorList>
    </citation>
    <scope>NUCLEOTIDE SEQUENCE [LARGE SCALE GENOMIC DNA]</scope>
    <source>
        <strain evidence="2 3">DSM 17740</strain>
    </source>
</reference>
<dbReference type="RefSeq" id="WP_307339327.1">
    <property type="nucleotide sequence ID" value="NZ_JAUSUQ010000007.1"/>
</dbReference>
<comment type="caution">
    <text evidence="2">The sequence shown here is derived from an EMBL/GenBank/DDBJ whole genome shotgun (WGS) entry which is preliminary data.</text>
</comment>
<dbReference type="InterPro" id="IPR032820">
    <property type="entry name" value="ATPase_put"/>
</dbReference>
<evidence type="ECO:0000313" key="2">
    <source>
        <dbReference type="EMBL" id="MDQ0339412.1"/>
    </source>
</evidence>
<feature type="transmembrane region" description="Helical" evidence="1">
    <location>
        <begin position="44"/>
        <end position="65"/>
    </location>
</feature>
<dbReference type="Pfam" id="PF09527">
    <property type="entry name" value="ATPase_gene1"/>
    <property type="match status" value="1"/>
</dbReference>